<dbReference type="CDD" id="cd00075">
    <property type="entry name" value="HATPase"/>
    <property type="match status" value="1"/>
</dbReference>
<keyword evidence="7" id="KW-0902">Two-component regulatory system</keyword>
<organism evidence="11 12">
    <name type="scientific">Turneriella parva (strain ATCC BAA-1111 / DSM 21527 / NCTC 11395 / H)</name>
    <name type="common">Leptospira parva</name>
    <dbReference type="NCBI Taxonomy" id="869212"/>
    <lineage>
        <taxon>Bacteria</taxon>
        <taxon>Pseudomonadati</taxon>
        <taxon>Spirochaetota</taxon>
        <taxon>Spirochaetia</taxon>
        <taxon>Leptospirales</taxon>
        <taxon>Leptospiraceae</taxon>
        <taxon>Turneriella</taxon>
    </lineage>
</organism>
<dbReference type="PROSITE" id="PS50110">
    <property type="entry name" value="RESPONSE_REGULATORY"/>
    <property type="match status" value="1"/>
</dbReference>
<dbReference type="PANTHER" id="PTHR42878">
    <property type="entry name" value="TWO-COMPONENT HISTIDINE KINASE"/>
    <property type="match status" value="1"/>
</dbReference>
<comment type="catalytic activity">
    <reaction evidence="1">
        <text>ATP + protein L-histidine = ADP + protein N-phospho-L-histidine.</text>
        <dbReference type="EC" id="2.7.13.3"/>
    </reaction>
</comment>
<dbReference type="SMART" id="SM00387">
    <property type="entry name" value="HATPase_c"/>
    <property type="match status" value="1"/>
</dbReference>
<dbReference type="GO" id="GO:0004673">
    <property type="term" value="F:protein histidine kinase activity"/>
    <property type="evidence" value="ECO:0007669"/>
    <property type="project" value="UniProtKB-EC"/>
</dbReference>
<protein>
    <recommendedName>
        <fullName evidence="2">histidine kinase</fullName>
        <ecNumber evidence="2">2.7.13.3</ecNumber>
    </recommendedName>
</protein>
<dbReference type="SUPFAM" id="SSF52172">
    <property type="entry name" value="CheY-like"/>
    <property type="match status" value="1"/>
</dbReference>
<dbReference type="InterPro" id="IPR011006">
    <property type="entry name" value="CheY-like_superfamily"/>
</dbReference>
<keyword evidence="5 11" id="KW-0418">Kinase</keyword>
<feature type="domain" description="Histidine kinase" evidence="9">
    <location>
        <begin position="290"/>
        <end position="414"/>
    </location>
</feature>
<dbReference type="InterPro" id="IPR005467">
    <property type="entry name" value="His_kinase_dom"/>
</dbReference>
<evidence type="ECO:0000256" key="8">
    <source>
        <dbReference type="PROSITE-ProRule" id="PRU00169"/>
    </source>
</evidence>
<sequence length="414" mass="45902">MSKKRPLLIVESDAGYLQTLQRQLADEPYALTATTSADDALSAFAKIQHEVVLLGANLAGDLTALQVCQRLFEGDIAPIVLMLVGTDKAELIIEAHRIGVIDFIVPGIDAAEFIQVVERAFARAEAEAVGRAAERDRRRHIEKQLASRRVAEQLLRRQNDKFARALFGNIHTSFTQGRGIGSLTTLLAMLAGSPTTPDGQNYLIPKEILDLIFSNQSAVGDMIDMFSELQLLVSQDFVLHDVTVGELHAIARNLVYELKPQIDIRGHSVVLNDIPARQAGGKLKVNWEFMRKALKELVLNALKFSPVGSTVMILTEHLQTRVLVTVCNLPEGNGADGVMGIPEEQRALIFEPFFRVSRVVHEQYSTLEYGLGLTFVEKIVQMHHGNIRCTTLNDFERQDMAGTEMIAMEIELPI</sequence>
<keyword evidence="3" id="KW-0808">Transferase</keyword>
<dbReference type="EMBL" id="CP002959">
    <property type="protein sequence ID" value="AFM12438.1"/>
    <property type="molecule type" value="Genomic_DNA"/>
</dbReference>
<dbReference type="GO" id="GO:0005524">
    <property type="term" value="F:ATP binding"/>
    <property type="evidence" value="ECO:0007669"/>
    <property type="project" value="UniProtKB-KW"/>
</dbReference>
<keyword evidence="6" id="KW-0067">ATP-binding</keyword>
<proteinExistence type="predicted"/>
<dbReference type="GO" id="GO:0007234">
    <property type="term" value="P:osmosensory signaling via phosphorelay pathway"/>
    <property type="evidence" value="ECO:0007669"/>
    <property type="project" value="TreeGrafter"/>
</dbReference>
<dbReference type="InterPro" id="IPR050351">
    <property type="entry name" value="BphY/WalK/GraS-like"/>
</dbReference>
<keyword evidence="4" id="KW-0547">Nucleotide-binding</keyword>
<evidence type="ECO:0000256" key="4">
    <source>
        <dbReference type="ARBA" id="ARBA00022741"/>
    </source>
</evidence>
<evidence type="ECO:0000313" key="12">
    <source>
        <dbReference type="Proteomes" id="UP000006048"/>
    </source>
</evidence>
<comment type="caution">
    <text evidence="8">Lacks conserved residue(s) required for the propagation of feature annotation.</text>
</comment>
<dbReference type="Gene3D" id="3.40.50.2300">
    <property type="match status" value="1"/>
</dbReference>
<dbReference type="GO" id="GO:0000156">
    <property type="term" value="F:phosphorelay response regulator activity"/>
    <property type="evidence" value="ECO:0007669"/>
    <property type="project" value="TreeGrafter"/>
</dbReference>
<name>I4B581_TURPD</name>
<dbReference type="STRING" id="869212.Turpa_1791"/>
<feature type="domain" description="Response regulatory" evidence="10">
    <location>
        <begin position="6"/>
        <end position="121"/>
    </location>
</feature>
<evidence type="ECO:0000256" key="7">
    <source>
        <dbReference type="ARBA" id="ARBA00023012"/>
    </source>
</evidence>
<reference evidence="11 12" key="1">
    <citation type="submission" date="2012-06" db="EMBL/GenBank/DDBJ databases">
        <title>The complete chromosome of genome of Turneriella parva DSM 21527.</title>
        <authorList>
            <consortium name="US DOE Joint Genome Institute (JGI-PGF)"/>
            <person name="Lucas S."/>
            <person name="Han J."/>
            <person name="Lapidus A."/>
            <person name="Bruce D."/>
            <person name="Goodwin L."/>
            <person name="Pitluck S."/>
            <person name="Peters L."/>
            <person name="Kyrpides N."/>
            <person name="Mavromatis K."/>
            <person name="Ivanova N."/>
            <person name="Mikhailova N."/>
            <person name="Chertkov O."/>
            <person name="Detter J.C."/>
            <person name="Tapia R."/>
            <person name="Han C."/>
            <person name="Land M."/>
            <person name="Hauser L."/>
            <person name="Markowitz V."/>
            <person name="Cheng J.-F."/>
            <person name="Hugenholtz P."/>
            <person name="Woyke T."/>
            <person name="Wu D."/>
            <person name="Gronow S."/>
            <person name="Wellnitz S."/>
            <person name="Brambilla E."/>
            <person name="Klenk H.-P."/>
            <person name="Eisen J.A."/>
        </authorList>
    </citation>
    <scope>NUCLEOTIDE SEQUENCE [LARGE SCALE GENOMIC DNA]</scope>
    <source>
        <strain evidence="12">ATCC BAA-1111 / DSM 21527 / NCTC 11395 / H</strain>
    </source>
</reference>
<dbReference type="Proteomes" id="UP000006048">
    <property type="component" value="Chromosome"/>
</dbReference>
<dbReference type="KEGG" id="tpx:Turpa_1791"/>
<evidence type="ECO:0000256" key="2">
    <source>
        <dbReference type="ARBA" id="ARBA00012438"/>
    </source>
</evidence>
<evidence type="ECO:0000256" key="6">
    <source>
        <dbReference type="ARBA" id="ARBA00022840"/>
    </source>
</evidence>
<evidence type="ECO:0000313" key="11">
    <source>
        <dbReference type="EMBL" id="AFM12438.1"/>
    </source>
</evidence>
<evidence type="ECO:0000256" key="1">
    <source>
        <dbReference type="ARBA" id="ARBA00000085"/>
    </source>
</evidence>
<dbReference type="InterPro" id="IPR036890">
    <property type="entry name" value="HATPase_C_sf"/>
</dbReference>
<keyword evidence="12" id="KW-1185">Reference proteome</keyword>
<gene>
    <name evidence="11" type="ordered locus">Turpa_1791</name>
</gene>
<accession>I4B581</accession>
<dbReference type="InterPro" id="IPR003594">
    <property type="entry name" value="HATPase_dom"/>
</dbReference>
<evidence type="ECO:0000256" key="3">
    <source>
        <dbReference type="ARBA" id="ARBA00022679"/>
    </source>
</evidence>
<evidence type="ECO:0000259" key="10">
    <source>
        <dbReference type="PROSITE" id="PS50110"/>
    </source>
</evidence>
<dbReference type="PANTHER" id="PTHR42878:SF7">
    <property type="entry name" value="SENSOR HISTIDINE KINASE GLRK"/>
    <property type="match status" value="1"/>
</dbReference>
<dbReference type="EC" id="2.7.13.3" evidence="2"/>
<dbReference type="CDD" id="cd00156">
    <property type="entry name" value="REC"/>
    <property type="match status" value="1"/>
</dbReference>
<evidence type="ECO:0000256" key="5">
    <source>
        <dbReference type="ARBA" id="ARBA00022777"/>
    </source>
</evidence>
<dbReference type="RefSeq" id="WP_014802947.1">
    <property type="nucleotide sequence ID" value="NC_018020.1"/>
</dbReference>
<dbReference type="SMART" id="SM00448">
    <property type="entry name" value="REC"/>
    <property type="match status" value="1"/>
</dbReference>
<dbReference type="Pfam" id="PF02518">
    <property type="entry name" value="HATPase_c"/>
    <property type="match status" value="1"/>
</dbReference>
<evidence type="ECO:0000259" key="9">
    <source>
        <dbReference type="PROSITE" id="PS50109"/>
    </source>
</evidence>
<dbReference type="Gene3D" id="3.30.565.10">
    <property type="entry name" value="Histidine kinase-like ATPase, C-terminal domain"/>
    <property type="match status" value="1"/>
</dbReference>
<dbReference type="OrthoDB" id="318032at2"/>
<dbReference type="PROSITE" id="PS50109">
    <property type="entry name" value="HIS_KIN"/>
    <property type="match status" value="1"/>
</dbReference>
<dbReference type="GO" id="GO:0030295">
    <property type="term" value="F:protein kinase activator activity"/>
    <property type="evidence" value="ECO:0007669"/>
    <property type="project" value="TreeGrafter"/>
</dbReference>
<dbReference type="HOGENOM" id="CLU_054740_0_0_12"/>
<dbReference type="SUPFAM" id="SSF55874">
    <property type="entry name" value="ATPase domain of HSP90 chaperone/DNA topoisomerase II/histidine kinase"/>
    <property type="match status" value="1"/>
</dbReference>
<dbReference type="AlphaFoldDB" id="I4B581"/>
<dbReference type="InterPro" id="IPR001789">
    <property type="entry name" value="Sig_transdc_resp-reg_receiver"/>
</dbReference>